<evidence type="ECO:0000313" key="3">
    <source>
        <dbReference type="Proteomes" id="UP001304300"/>
    </source>
</evidence>
<proteinExistence type="predicted"/>
<protein>
    <submittedName>
        <fullName evidence="2">Type II secretion system protein</fullName>
    </submittedName>
</protein>
<evidence type="ECO:0000256" key="1">
    <source>
        <dbReference type="SAM" id="Phobius"/>
    </source>
</evidence>
<keyword evidence="1" id="KW-1133">Transmembrane helix</keyword>
<keyword evidence="1" id="KW-0812">Transmembrane</keyword>
<dbReference type="NCBIfam" id="TIGR02532">
    <property type="entry name" value="IV_pilin_GFxxxE"/>
    <property type="match status" value="1"/>
</dbReference>
<accession>A0AAQ3LA69</accession>
<keyword evidence="1" id="KW-0472">Membrane</keyword>
<organism evidence="2 3">
    <name type="scientific">Rubellicoccus peritrichatus</name>
    <dbReference type="NCBI Taxonomy" id="3080537"/>
    <lineage>
        <taxon>Bacteria</taxon>
        <taxon>Pseudomonadati</taxon>
        <taxon>Verrucomicrobiota</taxon>
        <taxon>Opitutia</taxon>
        <taxon>Puniceicoccales</taxon>
        <taxon>Cerasicoccaceae</taxon>
        <taxon>Rubellicoccus</taxon>
    </lineage>
</organism>
<dbReference type="AlphaFoldDB" id="A0AAQ3LA69"/>
<name>A0AAQ3LA69_9BACT</name>
<dbReference type="Pfam" id="PF07963">
    <property type="entry name" value="N_methyl"/>
    <property type="match status" value="1"/>
</dbReference>
<dbReference type="Proteomes" id="UP001304300">
    <property type="component" value="Chromosome"/>
</dbReference>
<evidence type="ECO:0000313" key="2">
    <source>
        <dbReference type="EMBL" id="WOO41931.1"/>
    </source>
</evidence>
<dbReference type="KEGG" id="puo:RZN69_02440"/>
<dbReference type="EMBL" id="CP136920">
    <property type="protein sequence ID" value="WOO41931.1"/>
    <property type="molecule type" value="Genomic_DNA"/>
</dbReference>
<gene>
    <name evidence="2" type="ORF">RZN69_02440</name>
</gene>
<sequence>MIRGRQRKRGFTLAELIVALVLFSLIAVTMGQAIVNNLQALERLSGSTPLDHDLTRMRHRIMVIENLEELKEGGEIELPTDEGGDPMTVRWTAEVFPTSTLDLFAVDLELEFQGGGLATNREMRLFLYRPNWTEAEDREKLSEAKQLLLEEKRVERGEVRKELEE</sequence>
<dbReference type="RefSeq" id="WP_317834415.1">
    <property type="nucleotide sequence ID" value="NZ_CP136920.1"/>
</dbReference>
<dbReference type="InterPro" id="IPR012902">
    <property type="entry name" value="N_methyl_site"/>
</dbReference>
<keyword evidence="3" id="KW-1185">Reference proteome</keyword>
<feature type="transmembrane region" description="Helical" evidence="1">
    <location>
        <begin position="12"/>
        <end position="35"/>
    </location>
</feature>
<reference evidence="2 3" key="1">
    <citation type="submission" date="2023-10" db="EMBL/GenBank/DDBJ databases">
        <title>Rubellicoccus peritrichatus gen. nov., sp. nov., isolated from an algae of coral reef tank.</title>
        <authorList>
            <person name="Luo J."/>
        </authorList>
    </citation>
    <scope>NUCLEOTIDE SEQUENCE [LARGE SCALE GENOMIC DNA]</scope>
    <source>
        <strain evidence="2 3">CR14</strain>
    </source>
</reference>